<dbReference type="EMBL" id="KZ355901">
    <property type="protein sequence ID" value="PIO60222.1"/>
    <property type="molecule type" value="Genomic_DNA"/>
</dbReference>
<feature type="region of interest" description="Disordered" evidence="1">
    <location>
        <begin position="74"/>
        <end position="131"/>
    </location>
</feature>
<feature type="non-terminal residue" evidence="3">
    <location>
        <position position="131"/>
    </location>
</feature>
<dbReference type="Proteomes" id="UP000230423">
    <property type="component" value="Unassembled WGS sequence"/>
</dbReference>
<feature type="signal peptide" evidence="2">
    <location>
        <begin position="1"/>
        <end position="16"/>
    </location>
</feature>
<dbReference type="OrthoDB" id="5873327at2759"/>
<keyword evidence="4" id="KW-1185">Reference proteome</keyword>
<evidence type="ECO:0000256" key="1">
    <source>
        <dbReference type="SAM" id="MobiDB-lite"/>
    </source>
</evidence>
<proteinExistence type="predicted"/>
<dbReference type="AlphaFoldDB" id="A0A2G9TRX7"/>
<name>A0A2G9TRX7_TELCI</name>
<reference evidence="3 4" key="1">
    <citation type="submission" date="2015-09" db="EMBL/GenBank/DDBJ databases">
        <title>Draft genome of the parasitic nematode Teladorsagia circumcincta isolate WARC Sus (inbred).</title>
        <authorList>
            <person name="Mitreva M."/>
        </authorList>
    </citation>
    <scope>NUCLEOTIDE SEQUENCE [LARGE SCALE GENOMIC DNA]</scope>
    <source>
        <strain evidence="3 4">S</strain>
    </source>
</reference>
<protein>
    <recommendedName>
        <fullName evidence="5">Secreted protein</fullName>
    </recommendedName>
</protein>
<organism evidence="3 4">
    <name type="scientific">Teladorsagia circumcincta</name>
    <name type="common">Brown stomach worm</name>
    <name type="synonym">Ostertagia circumcincta</name>
    <dbReference type="NCBI Taxonomy" id="45464"/>
    <lineage>
        <taxon>Eukaryota</taxon>
        <taxon>Metazoa</taxon>
        <taxon>Ecdysozoa</taxon>
        <taxon>Nematoda</taxon>
        <taxon>Chromadorea</taxon>
        <taxon>Rhabditida</taxon>
        <taxon>Rhabditina</taxon>
        <taxon>Rhabditomorpha</taxon>
        <taxon>Strongyloidea</taxon>
        <taxon>Trichostrongylidae</taxon>
        <taxon>Teladorsagia</taxon>
    </lineage>
</organism>
<accession>A0A2G9TRX7</accession>
<evidence type="ECO:0008006" key="5">
    <source>
        <dbReference type="Google" id="ProtNLM"/>
    </source>
</evidence>
<sequence>MFAHICVAAVVGLAFAADIQHETKNAVNEVTTTKNSTRDDMRMSTQSSTRGGGSTMTWASSRRLVITNDVPQIVVGSSPRSHDRTGSTFTAPSYSMRGGTSQPSCRGGFQPSRGAPASGYAPRGGSTIQRG</sequence>
<gene>
    <name evidence="3" type="ORF">TELCIR_18287</name>
</gene>
<evidence type="ECO:0000313" key="4">
    <source>
        <dbReference type="Proteomes" id="UP000230423"/>
    </source>
</evidence>
<evidence type="ECO:0000256" key="2">
    <source>
        <dbReference type="SAM" id="SignalP"/>
    </source>
</evidence>
<feature type="compositionally biased region" description="Polar residues" evidence="1">
    <location>
        <begin position="86"/>
        <end position="104"/>
    </location>
</feature>
<feature type="non-terminal residue" evidence="3">
    <location>
        <position position="1"/>
    </location>
</feature>
<keyword evidence="2" id="KW-0732">Signal</keyword>
<feature type="region of interest" description="Disordered" evidence="1">
    <location>
        <begin position="33"/>
        <end position="57"/>
    </location>
</feature>
<feature type="chain" id="PRO_5013943545" description="Secreted protein" evidence="2">
    <location>
        <begin position="17"/>
        <end position="131"/>
    </location>
</feature>
<evidence type="ECO:0000313" key="3">
    <source>
        <dbReference type="EMBL" id="PIO60222.1"/>
    </source>
</evidence>